<feature type="compositionally biased region" description="Polar residues" evidence="4">
    <location>
        <begin position="32"/>
        <end position="41"/>
    </location>
</feature>
<dbReference type="InterPro" id="IPR051012">
    <property type="entry name" value="CellSynth/LPSAsmb/PSIAsmb"/>
</dbReference>
<gene>
    <name evidence="5" type="ORF">SAMN05421780_111115</name>
</gene>
<evidence type="ECO:0000256" key="3">
    <source>
        <dbReference type="PROSITE-ProRule" id="PRU00339"/>
    </source>
</evidence>
<dbReference type="SUPFAM" id="SSF48452">
    <property type="entry name" value="TPR-like"/>
    <property type="match status" value="1"/>
</dbReference>
<keyword evidence="2 3" id="KW-0802">TPR repeat</keyword>
<dbReference type="STRING" id="927664.SAMN05421780_111115"/>
<dbReference type="PROSITE" id="PS50005">
    <property type="entry name" value="TPR"/>
    <property type="match status" value="2"/>
</dbReference>
<evidence type="ECO:0000256" key="4">
    <source>
        <dbReference type="SAM" id="MobiDB-lite"/>
    </source>
</evidence>
<dbReference type="PROSITE" id="PS50293">
    <property type="entry name" value="TPR_REGION"/>
    <property type="match status" value="1"/>
</dbReference>
<evidence type="ECO:0000256" key="2">
    <source>
        <dbReference type="ARBA" id="ARBA00022803"/>
    </source>
</evidence>
<sequence>MALLAVVGIYFLPKGVVKKAGGEQAVRDQMAGKSSTPTDTAQHSDTHTDEPQHEETPLSESEMKYLASLRKRYQQAKPNQKAQFADSLAKRFALNNQFDSAAVYTGQLASHAPNAANFIKAGDAMFDAAGFALKADKIAYWTEHSRQMYQQALEADKNNLDAKAKLAMTYVDTDNPMQAIGMLREVVSADPKNETAIYNLGLLSMRSNQYEKAIGRFEELLKINPKHLKATYFLAMSYKQAGKKEKAIEFFNKVKQLDKDPAVQESVDENLAELQAL</sequence>
<dbReference type="Gene3D" id="1.25.40.10">
    <property type="entry name" value="Tetratricopeptide repeat domain"/>
    <property type="match status" value="1"/>
</dbReference>
<dbReference type="InterPro" id="IPR019734">
    <property type="entry name" value="TPR_rpt"/>
</dbReference>
<dbReference type="InterPro" id="IPR011990">
    <property type="entry name" value="TPR-like_helical_dom_sf"/>
</dbReference>
<evidence type="ECO:0000313" key="6">
    <source>
        <dbReference type="Proteomes" id="UP000199514"/>
    </source>
</evidence>
<keyword evidence="6" id="KW-1185">Reference proteome</keyword>
<protein>
    <submittedName>
        <fullName evidence="5">Anaphase-promoting complex, cyclosome, subunit 3</fullName>
    </submittedName>
</protein>
<feature type="repeat" description="TPR" evidence="3">
    <location>
        <begin position="228"/>
        <end position="261"/>
    </location>
</feature>
<dbReference type="PANTHER" id="PTHR45586:SF1">
    <property type="entry name" value="LIPOPOLYSACCHARIDE ASSEMBLY PROTEIN B"/>
    <property type="match status" value="1"/>
</dbReference>
<dbReference type="PANTHER" id="PTHR45586">
    <property type="entry name" value="TPR REPEAT-CONTAINING PROTEIN PA4667"/>
    <property type="match status" value="1"/>
</dbReference>
<reference evidence="5 6" key="1">
    <citation type="submission" date="2016-10" db="EMBL/GenBank/DDBJ databases">
        <authorList>
            <person name="de Groot N.N."/>
        </authorList>
    </citation>
    <scope>NUCLEOTIDE SEQUENCE [LARGE SCALE GENOMIC DNA]</scope>
    <source>
        <strain evidence="5 6">DSM 6793</strain>
    </source>
</reference>
<feature type="repeat" description="TPR" evidence="3">
    <location>
        <begin position="194"/>
        <end position="227"/>
    </location>
</feature>
<evidence type="ECO:0000256" key="1">
    <source>
        <dbReference type="ARBA" id="ARBA00022737"/>
    </source>
</evidence>
<dbReference type="EMBL" id="FOLE01000011">
    <property type="protein sequence ID" value="SFC89093.1"/>
    <property type="molecule type" value="Genomic_DNA"/>
</dbReference>
<accession>A0A1I1N2M3</accession>
<dbReference type="Pfam" id="PF12895">
    <property type="entry name" value="ANAPC3"/>
    <property type="match status" value="1"/>
</dbReference>
<proteinExistence type="predicted"/>
<feature type="compositionally biased region" description="Basic and acidic residues" evidence="4">
    <location>
        <begin position="42"/>
        <end position="56"/>
    </location>
</feature>
<evidence type="ECO:0000313" key="5">
    <source>
        <dbReference type="EMBL" id="SFC89093.1"/>
    </source>
</evidence>
<feature type="region of interest" description="Disordered" evidence="4">
    <location>
        <begin position="27"/>
        <end position="60"/>
    </location>
</feature>
<organism evidence="5 6">
    <name type="scientific">Flexibacter flexilis DSM 6793</name>
    <dbReference type="NCBI Taxonomy" id="927664"/>
    <lineage>
        <taxon>Bacteria</taxon>
        <taxon>Pseudomonadati</taxon>
        <taxon>Bacteroidota</taxon>
        <taxon>Cytophagia</taxon>
        <taxon>Cytophagales</taxon>
        <taxon>Flexibacteraceae</taxon>
        <taxon>Flexibacter</taxon>
    </lineage>
</organism>
<dbReference type="SMART" id="SM00028">
    <property type="entry name" value="TPR"/>
    <property type="match status" value="3"/>
</dbReference>
<dbReference type="Proteomes" id="UP000199514">
    <property type="component" value="Unassembled WGS sequence"/>
</dbReference>
<name>A0A1I1N2M3_9BACT</name>
<keyword evidence="1" id="KW-0677">Repeat</keyword>
<dbReference type="AlphaFoldDB" id="A0A1I1N2M3"/>